<sequence length="92" mass="10396">MWNLKQQHTFFRPPFELDDNDKLGPDTGILRSEDTVKGIQMLKSPTAIVTEAVTKKLAKSRLGSGINTNFNILINIKKSRIDAQLQMHDKTS</sequence>
<organism evidence="1 2">
    <name type="scientific">Gigaspora rosea</name>
    <dbReference type="NCBI Taxonomy" id="44941"/>
    <lineage>
        <taxon>Eukaryota</taxon>
        <taxon>Fungi</taxon>
        <taxon>Fungi incertae sedis</taxon>
        <taxon>Mucoromycota</taxon>
        <taxon>Glomeromycotina</taxon>
        <taxon>Glomeromycetes</taxon>
        <taxon>Diversisporales</taxon>
        <taxon>Gigasporaceae</taxon>
        <taxon>Gigaspora</taxon>
    </lineage>
</organism>
<accession>A0A397VS46</accession>
<evidence type="ECO:0000313" key="1">
    <source>
        <dbReference type="EMBL" id="RIB21936.1"/>
    </source>
</evidence>
<reference evidence="1 2" key="1">
    <citation type="submission" date="2018-06" db="EMBL/GenBank/DDBJ databases">
        <title>Comparative genomics reveals the genomic features of Rhizophagus irregularis, R. cerebriforme, R. diaphanum and Gigaspora rosea, and their symbiotic lifestyle signature.</title>
        <authorList>
            <person name="Morin E."/>
            <person name="San Clemente H."/>
            <person name="Chen E.C.H."/>
            <person name="De La Providencia I."/>
            <person name="Hainaut M."/>
            <person name="Kuo A."/>
            <person name="Kohler A."/>
            <person name="Murat C."/>
            <person name="Tang N."/>
            <person name="Roy S."/>
            <person name="Loubradou J."/>
            <person name="Henrissat B."/>
            <person name="Grigoriev I.V."/>
            <person name="Corradi N."/>
            <person name="Roux C."/>
            <person name="Martin F.M."/>
        </authorList>
    </citation>
    <scope>NUCLEOTIDE SEQUENCE [LARGE SCALE GENOMIC DNA]</scope>
    <source>
        <strain evidence="1 2">DAOM 194757</strain>
    </source>
</reference>
<proteinExistence type="predicted"/>
<dbReference type="AlphaFoldDB" id="A0A397VS46"/>
<dbReference type="EMBL" id="QKWP01000334">
    <property type="protein sequence ID" value="RIB21936.1"/>
    <property type="molecule type" value="Genomic_DNA"/>
</dbReference>
<comment type="caution">
    <text evidence="1">The sequence shown here is derived from an EMBL/GenBank/DDBJ whole genome shotgun (WGS) entry which is preliminary data.</text>
</comment>
<protein>
    <submittedName>
        <fullName evidence="1">Uncharacterized protein</fullName>
    </submittedName>
</protein>
<evidence type="ECO:0000313" key="2">
    <source>
        <dbReference type="Proteomes" id="UP000266673"/>
    </source>
</evidence>
<name>A0A397VS46_9GLOM</name>
<gene>
    <name evidence="1" type="ORF">C2G38_2175285</name>
</gene>
<dbReference type="Proteomes" id="UP000266673">
    <property type="component" value="Unassembled WGS sequence"/>
</dbReference>
<keyword evidence="2" id="KW-1185">Reference proteome</keyword>